<evidence type="ECO:0000313" key="2">
    <source>
        <dbReference type="Proteomes" id="UP001362899"/>
    </source>
</evidence>
<keyword evidence="2" id="KW-1185">Reference proteome</keyword>
<protein>
    <submittedName>
        <fullName evidence="1">Uncharacterized protein</fullName>
    </submittedName>
</protein>
<name>A0AAV5RHS0_STABA</name>
<sequence>MQRSLRSPLFPALNSAARTCLYSTGSTSSTHSSSPTISANIDTFSRTNVRKSILPEAELKLTVKKMHEKINGRDPDVKDFHNLVPIKQIMEAYRTCKSMKIKADASELIHSILTILRARNSVLKPLISHVRRQVIREQNVTLCSYLEEIVDDLVNNRSHASTSAIVYLITAFDSMENNTQGSVAWKRLNEVSSSIEGLSEKLNDPKVISVALKFVDPDIITIDELESTYRNSLSQHGHAIATDEALILGYLRFQQFEKAVELYSDVVDKYDVVKSDSIISRIHNTILSKCEDYTISESFFKSAVSNMSMLQLHPSAAAHFIKVTFASTNDVKRTVDAYIQALEKINTQTRVTPGINRMNMLSEVLKPIIVGKYSDAGPVEEVQEFINQVIDNSNGIPEHLVLNHVLSMVSKSWPSADYITVLQKRLQDYGTLQFDSLRVLLTSCYGLSSQQISLDAVITWWNRLTQIKRLDILDWVSLAKACNEPSRVSFFISQIEEYKPDMQKLSVSKMTVISDGLKTLGYDVDNLATAVKFSVADVDAELSARFKSNSMTV</sequence>
<accession>A0AAV5RHS0</accession>
<dbReference type="EMBL" id="BTGC01000003">
    <property type="protein sequence ID" value="GMM51136.1"/>
    <property type="molecule type" value="Genomic_DNA"/>
</dbReference>
<dbReference type="AlphaFoldDB" id="A0AAV5RHS0"/>
<evidence type="ECO:0000313" key="1">
    <source>
        <dbReference type="EMBL" id="GMM51136.1"/>
    </source>
</evidence>
<organism evidence="1 2">
    <name type="scientific">Starmerella bacillaris</name>
    <name type="common">Yeast</name>
    <name type="synonym">Candida zemplinina</name>
    <dbReference type="NCBI Taxonomy" id="1247836"/>
    <lineage>
        <taxon>Eukaryota</taxon>
        <taxon>Fungi</taxon>
        <taxon>Dikarya</taxon>
        <taxon>Ascomycota</taxon>
        <taxon>Saccharomycotina</taxon>
        <taxon>Dipodascomycetes</taxon>
        <taxon>Dipodascales</taxon>
        <taxon>Trichomonascaceae</taxon>
        <taxon>Starmerella</taxon>
    </lineage>
</organism>
<comment type="caution">
    <text evidence="1">The sequence shown here is derived from an EMBL/GenBank/DDBJ whole genome shotgun (WGS) entry which is preliminary data.</text>
</comment>
<gene>
    <name evidence="1" type="ORF">DASB73_020940</name>
</gene>
<proteinExistence type="predicted"/>
<dbReference type="Proteomes" id="UP001362899">
    <property type="component" value="Unassembled WGS sequence"/>
</dbReference>
<reference evidence="1 2" key="1">
    <citation type="journal article" date="2023" name="Elife">
        <title>Identification of key yeast species and microbe-microbe interactions impacting larval growth of Drosophila in the wild.</title>
        <authorList>
            <person name="Mure A."/>
            <person name="Sugiura Y."/>
            <person name="Maeda R."/>
            <person name="Honda K."/>
            <person name="Sakurai N."/>
            <person name="Takahashi Y."/>
            <person name="Watada M."/>
            <person name="Katoh T."/>
            <person name="Gotoh A."/>
            <person name="Gotoh Y."/>
            <person name="Taniguchi I."/>
            <person name="Nakamura K."/>
            <person name="Hayashi T."/>
            <person name="Katayama T."/>
            <person name="Uemura T."/>
            <person name="Hattori Y."/>
        </authorList>
    </citation>
    <scope>NUCLEOTIDE SEQUENCE [LARGE SCALE GENOMIC DNA]</scope>
    <source>
        <strain evidence="1 2">SB-73</strain>
    </source>
</reference>